<dbReference type="STRING" id="1121939.L861_06475"/>
<sequence length="229" mass="25331">MGAMLLLMAMAARAQDVPPAYVVAAEFHGVPPDVLYAVASAESVISLKAGRRPWPWTLNVRGKGYRFANRRAACDALRLALDETPLVDVGIAQLNVRWQPQLFDQGQRFADPCAALDPYANLEEAARLLRGHFSDTGDWLMAAGRYHRPAGGSPAARYRRVVAEELARLRPQGPSLAQRHGDVSRVTESSPSDPDTFLTWRTPDEPVWSWISPEPVRWDKVVASQGILH</sequence>
<dbReference type="InterPro" id="IPR008258">
    <property type="entry name" value="Transglycosylase_SLT_dom_1"/>
</dbReference>
<reference evidence="3 4" key="1">
    <citation type="journal article" date="2013" name="Genome Announc.">
        <title>Draft genome sequence of the moderately halophilic gammaproteobacterium Halomonas anticariensis FP35.</title>
        <authorList>
            <person name="Tahrioui A."/>
            <person name="Quesada E."/>
            <person name="Llamas I."/>
        </authorList>
    </citation>
    <scope>NUCLEOTIDE SEQUENCE [LARGE SCALE GENOMIC DNA]</scope>
    <source>
        <strain evidence="4">DSM 16096 / CECT 5854 / LMG 22089 / FP35</strain>
    </source>
</reference>
<proteinExistence type="predicted"/>
<dbReference type="AlphaFoldDB" id="S2KYU9"/>
<feature type="domain" description="Transglycosylase SLT" evidence="2">
    <location>
        <begin position="25"/>
        <end position="148"/>
    </location>
</feature>
<name>S2KYU9_LITA3</name>
<dbReference type="SUPFAM" id="SSF53955">
    <property type="entry name" value="Lysozyme-like"/>
    <property type="match status" value="1"/>
</dbReference>
<dbReference type="EMBL" id="ASTJ01000040">
    <property type="protein sequence ID" value="EPC00579.1"/>
    <property type="molecule type" value="Genomic_DNA"/>
</dbReference>
<dbReference type="eggNOG" id="COG0741">
    <property type="taxonomic scope" value="Bacteria"/>
</dbReference>
<organism evidence="3 4">
    <name type="scientific">Litchfieldella anticariensis (strain DSM 16096 / CECT 5854 / CIP 108499 / LMG 22089 / FP35)</name>
    <name type="common">Halomonas anticariensis</name>
    <dbReference type="NCBI Taxonomy" id="1121939"/>
    <lineage>
        <taxon>Bacteria</taxon>
        <taxon>Pseudomonadati</taxon>
        <taxon>Pseudomonadota</taxon>
        <taxon>Gammaproteobacteria</taxon>
        <taxon>Oceanospirillales</taxon>
        <taxon>Halomonadaceae</taxon>
        <taxon>Litchfieldella</taxon>
    </lineage>
</organism>
<keyword evidence="4" id="KW-1185">Reference proteome</keyword>
<evidence type="ECO:0000259" key="2">
    <source>
        <dbReference type="Pfam" id="PF01464"/>
    </source>
</evidence>
<dbReference type="Pfam" id="PF01464">
    <property type="entry name" value="SLT"/>
    <property type="match status" value="1"/>
</dbReference>
<dbReference type="PATRIC" id="fig|1121939.11.peg.4059"/>
<protein>
    <recommendedName>
        <fullName evidence="2">Transglycosylase SLT domain-containing protein</fullName>
    </recommendedName>
</protein>
<accession>S2KYU9</accession>
<gene>
    <name evidence="3" type="ORF">L861_06475</name>
</gene>
<evidence type="ECO:0000313" key="4">
    <source>
        <dbReference type="Proteomes" id="UP000014463"/>
    </source>
</evidence>
<evidence type="ECO:0000313" key="3">
    <source>
        <dbReference type="EMBL" id="EPC00579.1"/>
    </source>
</evidence>
<dbReference type="InterPro" id="IPR023346">
    <property type="entry name" value="Lysozyme-like_dom_sf"/>
</dbReference>
<feature type="region of interest" description="Disordered" evidence="1">
    <location>
        <begin position="172"/>
        <end position="198"/>
    </location>
</feature>
<comment type="caution">
    <text evidence="3">The sequence shown here is derived from an EMBL/GenBank/DDBJ whole genome shotgun (WGS) entry which is preliminary data.</text>
</comment>
<evidence type="ECO:0000256" key="1">
    <source>
        <dbReference type="SAM" id="MobiDB-lite"/>
    </source>
</evidence>
<dbReference type="Proteomes" id="UP000014463">
    <property type="component" value="Unassembled WGS sequence"/>
</dbReference>